<dbReference type="EMBL" id="CAFBNB010000052">
    <property type="protein sequence ID" value="CAB4924666.1"/>
    <property type="molecule type" value="Genomic_DNA"/>
</dbReference>
<organism evidence="1">
    <name type="scientific">freshwater metagenome</name>
    <dbReference type="NCBI Taxonomy" id="449393"/>
    <lineage>
        <taxon>unclassified sequences</taxon>
        <taxon>metagenomes</taxon>
        <taxon>ecological metagenomes</taxon>
    </lineage>
</organism>
<evidence type="ECO:0000313" key="1">
    <source>
        <dbReference type="EMBL" id="CAB4924666.1"/>
    </source>
</evidence>
<protein>
    <submittedName>
        <fullName evidence="1">Unannotated protein</fullName>
    </submittedName>
</protein>
<accession>A0A6J7I1V9</accession>
<dbReference type="InterPro" id="IPR005583">
    <property type="entry name" value="YaaA"/>
</dbReference>
<dbReference type="GO" id="GO:0033194">
    <property type="term" value="P:response to hydroperoxide"/>
    <property type="evidence" value="ECO:0007669"/>
    <property type="project" value="TreeGrafter"/>
</dbReference>
<name>A0A6J7I1V9_9ZZZZ</name>
<proteinExistence type="predicted"/>
<gene>
    <name evidence="1" type="ORF">UFOPK3720_00409</name>
</gene>
<dbReference type="AlphaFoldDB" id="A0A6J7I1V9"/>
<dbReference type="GO" id="GO:0005829">
    <property type="term" value="C:cytosol"/>
    <property type="evidence" value="ECO:0007669"/>
    <property type="project" value="TreeGrafter"/>
</dbReference>
<dbReference type="Pfam" id="PF03883">
    <property type="entry name" value="H2O2_YaaD"/>
    <property type="match status" value="1"/>
</dbReference>
<dbReference type="PANTHER" id="PTHR30283">
    <property type="entry name" value="PEROXIDE STRESS RESPONSE PROTEIN YAAA"/>
    <property type="match status" value="1"/>
</dbReference>
<sequence>MLHPPLRSGVLILLPPSEGKTPPTAGEPLDLAALSFTGLTRTRRTVLGSLIRFCRTEPAAATAALGLGPTQAGHVRANALLKRAPAGPALEIYTGVLFEALDAASLRAVERTRLNRLVAITSALFGLVRPDDHIPAYRLSGDTSLPELGPMPSVWRTHVSAQLEQEDGVILDLRSGAYVALGPVPAAIAERSVVGRVLHEHDGKRSIVSHHNKATKGRIVRSLAQAASQPGSIEDLVDALAGLGYAVELHPARKPGIPAIVDIIVSEV</sequence>
<dbReference type="PANTHER" id="PTHR30283:SF4">
    <property type="entry name" value="PEROXIDE STRESS RESISTANCE PROTEIN YAAA"/>
    <property type="match status" value="1"/>
</dbReference>
<reference evidence="1" key="1">
    <citation type="submission" date="2020-05" db="EMBL/GenBank/DDBJ databases">
        <authorList>
            <person name="Chiriac C."/>
            <person name="Salcher M."/>
            <person name="Ghai R."/>
            <person name="Kavagutti S V."/>
        </authorList>
    </citation>
    <scope>NUCLEOTIDE SEQUENCE</scope>
</reference>